<evidence type="ECO:0000313" key="5">
    <source>
        <dbReference type="EMBL" id="CCH46492.1"/>
    </source>
</evidence>
<gene>
    <name evidence="5" type="ORF">BN7_6085</name>
</gene>
<comment type="similarity">
    <text evidence="3">Belongs to the class I-like SAM-binding methyltransferase superfamily. RKM5 family.</text>
</comment>
<reference evidence="5 6" key="1">
    <citation type="journal article" date="2012" name="Eukaryot. Cell">
        <title>Draft genome sequence of Wickerhamomyces ciferrii NRRL Y-1031 F-60-10.</title>
        <authorList>
            <person name="Schneider J."/>
            <person name="Andrea H."/>
            <person name="Blom J."/>
            <person name="Jaenicke S."/>
            <person name="Ruckert C."/>
            <person name="Schorsch C."/>
            <person name="Szczepanowski R."/>
            <person name="Farwick M."/>
            <person name="Goesmann A."/>
            <person name="Puhler A."/>
            <person name="Schaffer S."/>
            <person name="Tauch A."/>
            <person name="Kohler T."/>
            <person name="Brinkrolf K."/>
        </authorList>
    </citation>
    <scope>NUCLEOTIDE SEQUENCE [LARGE SCALE GENOMIC DNA]</scope>
    <source>
        <strain evidence="6">ATCC 14091 / BCRC 22168 / CBS 111 / JCM 3599 / NBRC 0793 / NRRL Y-1031 F-60-10</strain>
    </source>
</reference>
<dbReference type="GO" id="GO:0032259">
    <property type="term" value="P:methylation"/>
    <property type="evidence" value="ECO:0007669"/>
    <property type="project" value="UniProtKB-KW"/>
</dbReference>
<dbReference type="GO" id="GO:0005829">
    <property type="term" value="C:cytosol"/>
    <property type="evidence" value="ECO:0007669"/>
    <property type="project" value="TreeGrafter"/>
</dbReference>
<evidence type="ECO:0000313" key="6">
    <source>
        <dbReference type="Proteomes" id="UP000009328"/>
    </source>
</evidence>
<protein>
    <recommendedName>
        <fullName evidence="4">Ribosomal lysine N-methyltransferase 5</fullName>
    </recommendedName>
</protein>
<dbReference type="PANTHER" id="PTHR14614:SF109">
    <property type="entry name" value="RIBOSOMAL LYSINE N-METHYLTRANSFERASE 5"/>
    <property type="match status" value="1"/>
</dbReference>
<name>K0KWT0_WICCF</name>
<sequence length="260" mass="29480">MTTQITLEDVSSHIYELCVDSESGQDLGIISKDPKLDITFQNSDYSIEQSISNLNNSSSSTGFVLWKITIPFIKWLQQRNVYDFHGKFVIEIGSGVTGLLASTIGPKTGHYISTDQYHLLKLLKKNIINNVPLFRSSTMECEGIPKRKHALPVLDVVTFDWEHIDQGLFEINQVQNGDPDFIIGCDVVYNDYLVPFLVDSIVRLMGDDTKVLMGLQLRLPENIEHFVTVVLEKGLKIFKHDEELLIDELKTGFVVYLITK</sequence>
<accession>K0KWT0</accession>
<dbReference type="GO" id="GO:0008757">
    <property type="term" value="F:S-adenosylmethionine-dependent methyltransferase activity"/>
    <property type="evidence" value="ECO:0007669"/>
    <property type="project" value="UniProtKB-ARBA"/>
</dbReference>
<organism evidence="5 6">
    <name type="scientific">Wickerhamomyces ciferrii (strain ATCC 14091 / BCRC 22168 / CBS 111 / JCM 3599 / NBRC 0793 / NRRL Y-1031 F-60-10)</name>
    <name type="common">Yeast</name>
    <name type="synonym">Pichia ciferrii</name>
    <dbReference type="NCBI Taxonomy" id="1206466"/>
    <lineage>
        <taxon>Eukaryota</taxon>
        <taxon>Fungi</taxon>
        <taxon>Dikarya</taxon>
        <taxon>Ascomycota</taxon>
        <taxon>Saccharomycotina</taxon>
        <taxon>Saccharomycetes</taxon>
        <taxon>Phaffomycetales</taxon>
        <taxon>Wickerhamomycetaceae</taxon>
        <taxon>Wickerhamomyces</taxon>
    </lineage>
</organism>
<dbReference type="AlphaFoldDB" id="K0KWT0"/>
<dbReference type="InterPro" id="IPR029063">
    <property type="entry name" value="SAM-dependent_MTases_sf"/>
</dbReference>
<dbReference type="InterPro" id="IPR019410">
    <property type="entry name" value="Methyltransf_16"/>
</dbReference>
<evidence type="ECO:0000256" key="1">
    <source>
        <dbReference type="ARBA" id="ARBA00022603"/>
    </source>
</evidence>
<dbReference type="GO" id="GO:0032991">
    <property type="term" value="C:protein-containing complex"/>
    <property type="evidence" value="ECO:0007669"/>
    <property type="project" value="TreeGrafter"/>
</dbReference>
<dbReference type="STRING" id="1206466.K0KWT0"/>
<comment type="caution">
    <text evidence="5">The sequence shown here is derived from an EMBL/GenBank/DDBJ whole genome shotgun (WGS) entry which is preliminary data.</text>
</comment>
<evidence type="ECO:0000256" key="3">
    <source>
        <dbReference type="ARBA" id="ARBA00038458"/>
    </source>
</evidence>
<keyword evidence="6" id="KW-1185">Reference proteome</keyword>
<evidence type="ECO:0000256" key="4">
    <source>
        <dbReference type="ARBA" id="ARBA00039932"/>
    </source>
</evidence>
<dbReference type="Proteomes" id="UP000009328">
    <property type="component" value="Unassembled WGS sequence"/>
</dbReference>
<keyword evidence="1 5" id="KW-0489">Methyltransferase</keyword>
<dbReference type="FunCoup" id="K0KWT0">
    <property type="interactions" value="21"/>
</dbReference>
<evidence type="ECO:0000256" key="2">
    <source>
        <dbReference type="ARBA" id="ARBA00022691"/>
    </source>
</evidence>
<keyword evidence="2" id="KW-0949">S-adenosyl-L-methionine</keyword>
<keyword evidence="5" id="KW-0808">Transferase</keyword>
<dbReference type="EMBL" id="CAIF01000250">
    <property type="protein sequence ID" value="CCH46492.1"/>
    <property type="molecule type" value="Genomic_DNA"/>
</dbReference>
<dbReference type="InParanoid" id="K0KWT0"/>
<dbReference type="eggNOG" id="KOG1018">
    <property type="taxonomic scope" value="Eukaryota"/>
</dbReference>
<dbReference type="Pfam" id="PF10294">
    <property type="entry name" value="Methyltransf_16"/>
    <property type="match status" value="1"/>
</dbReference>
<proteinExistence type="inferred from homology"/>
<dbReference type="Gene3D" id="3.40.50.150">
    <property type="entry name" value="Vaccinia Virus protein VP39"/>
    <property type="match status" value="1"/>
</dbReference>
<dbReference type="HOGENOM" id="CLU_051532_0_1_1"/>
<dbReference type="PANTHER" id="PTHR14614">
    <property type="entry name" value="HEPATOCELLULAR CARCINOMA-ASSOCIATED ANTIGEN"/>
    <property type="match status" value="1"/>
</dbReference>
<dbReference type="SUPFAM" id="SSF53335">
    <property type="entry name" value="S-adenosyl-L-methionine-dependent methyltransferases"/>
    <property type="match status" value="1"/>
</dbReference>